<dbReference type="GO" id="GO:0043022">
    <property type="term" value="F:ribosome binding"/>
    <property type="evidence" value="ECO:0007669"/>
    <property type="project" value="InterPro"/>
</dbReference>
<keyword evidence="1 5" id="KW-0963">Cytoplasm</keyword>
<dbReference type="Pfam" id="PF24986">
    <property type="entry name" value="PRC_RimM"/>
    <property type="match status" value="1"/>
</dbReference>
<feature type="domain" description="Ribosome maturation factor RimM PRC barrel" evidence="7">
    <location>
        <begin position="143"/>
        <end position="224"/>
    </location>
</feature>
<evidence type="ECO:0000313" key="8">
    <source>
        <dbReference type="EMBL" id="PKZ15047.1"/>
    </source>
</evidence>
<evidence type="ECO:0000259" key="7">
    <source>
        <dbReference type="Pfam" id="PF24986"/>
    </source>
</evidence>
<evidence type="ECO:0000256" key="2">
    <source>
        <dbReference type="ARBA" id="ARBA00022517"/>
    </source>
</evidence>
<dbReference type="Proteomes" id="UP000242263">
    <property type="component" value="Unassembled WGS sequence"/>
</dbReference>
<comment type="subcellular location">
    <subcellularLocation>
        <location evidence="5">Cytoplasm</location>
    </subcellularLocation>
</comment>
<accession>A0A2I1M4L0</accession>
<dbReference type="InterPro" id="IPR011961">
    <property type="entry name" value="RimM"/>
</dbReference>
<dbReference type="SUPFAM" id="SSF50346">
    <property type="entry name" value="PRC-barrel domain"/>
    <property type="match status" value="1"/>
</dbReference>
<organism evidence="8 9">
    <name type="scientific">Alloscardovia omnicolens</name>
    <dbReference type="NCBI Taxonomy" id="419015"/>
    <lineage>
        <taxon>Bacteria</taxon>
        <taxon>Bacillati</taxon>
        <taxon>Actinomycetota</taxon>
        <taxon>Actinomycetes</taxon>
        <taxon>Bifidobacteriales</taxon>
        <taxon>Bifidobacteriaceae</taxon>
        <taxon>Alloscardovia</taxon>
    </lineage>
</organism>
<gene>
    <name evidence="5" type="primary">rimM</name>
    <name evidence="8" type="ORF">CYJ32_06020</name>
</gene>
<dbReference type="GO" id="GO:0006364">
    <property type="term" value="P:rRNA processing"/>
    <property type="evidence" value="ECO:0007669"/>
    <property type="project" value="UniProtKB-UniRule"/>
</dbReference>
<dbReference type="InterPro" id="IPR009000">
    <property type="entry name" value="Transl_B-barrel_sf"/>
</dbReference>
<dbReference type="PANTHER" id="PTHR33692">
    <property type="entry name" value="RIBOSOME MATURATION FACTOR RIMM"/>
    <property type="match status" value="1"/>
</dbReference>
<comment type="subunit">
    <text evidence="5">Binds ribosomal protein uS19.</text>
</comment>
<reference evidence="8 9" key="1">
    <citation type="submission" date="2017-12" db="EMBL/GenBank/DDBJ databases">
        <title>Phylogenetic diversity of female urinary microbiome.</title>
        <authorList>
            <person name="Thomas-White K."/>
            <person name="Wolfe A.J."/>
        </authorList>
    </citation>
    <scope>NUCLEOTIDE SEQUENCE [LARGE SCALE GENOMIC DNA]</scope>
    <source>
        <strain evidence="8 9">UMB0064</strain>
    </source>
</reference>
<dbReference type="InterPro" id="IPR036976">
    <property type="entry name" value="RimM_N_sf"/>
</dbReference>
<dbReference type="PANTHER" id="PTHR33692:SF1">
    <property type="entry name" value="RIBOSOME MATURATION FACTOR RIMM"/>
    <property type="match status" value="1"/>
</dbReference>
<dbReference type="AlphaFoldDB" id="A0A2I1M4L0"/>
<dbReference type="GO" id="GO:0005840">
    <property type="term" value="C:ribosome"/>
    <property type="evidence" value="ECO:0007669"/>
    <property type="project" value="InterPro"/>
</dbReference>
<comment type="caution">
    <text evidence="8">The sequence shown here is derived from an EMBL/GenBank/DDBJ whole genome shotgun (WGS) entry which is preliminary data.</text>
</comment>
<evidence type="ECO:0000256" key="1">
    <source>
        <dbReference type="ARBA" id="ARBA00022490"/>
    </source>
</evidence>
<evidence type="ECO:0000256" key="4">
    <source>
        <dbReference type="ARBA" id="ARBA00023186"/>
    </source>
</evidence>
<keyword evidence="3 5" id="KW-0698">rRNA processing</keyword>
<dbReference type="GO" id="GO:0042274">
    <property type="term" value="P:ribosomal small subunit biogenesis"/>
    <property type="evidence" value="ECO:0007669"/>
    <property type="project" value="UniProtKB-UniRule"/>
</dbReference>
<comment type="domain">
    <text evidence="5">The PRC barrel domain binds ribosomal protein uS19.</text>
</comment>
<keyword evidence="2 5" id="KW-0690">Ribosome biogenesis</keyword>
<evidence type="ECO:0000256" key="3">
    <source>
        <dbReference type="ARBA" id="ARBA00022552"/>
    </source>
</evidence>
<comment type="similarity">
    <text evidence="5">Belongs to the RimM family.</text>
</comment>
<proteinExistence type="inferred from homology"/>
<keyword evidence="4 5" id="KW-0143">Chaperone</keyword>
<comment type="function">
    <text evidence="5">An accessory protein needed during the final step in the assembly of 30S ribosomal subunit, possibly for assembly of the head region. Essential for efficient processing of 16S rRNA. May be needed both before and after RbfA during the maturation of 16S rRNA. It has affinity for free ribosomal 30S subunits but not for 70S ribosomes.</text>
</comment>
<dbReference type="InterPro" id="IPR011033">
    <property type="entry name" value="PRC_barrel-like_sf"/>
</dbReference>
<dbReference type="GO" id="GO:0005737">
    <property type="term" value="C:cytoplasm"/>
    <property type="evidence" value="ECO:0007669"/>
    <property type="project" value="UniProtKB-SubCell"/>
</dbReference>
<evidence type="ECO:0000259" key="6">
    <source>
        <dbReference type="Pfam" id="PF01782"/>
    </source>
</evidence>
<sequence>MRAADSTHTNPQQRTLLRVCRIGRAQGLKGEVNVHLFTDDPEHRFASGSILLTRDGREFVVLKSRNYKSRWIVLFEGVTDRNVSEVLNGTDLFVEKDRTSASSPAPESKHSDDALYADTPDVLHEAPVAKLADSSESDEWYLDDLVGLEVLQVDDSQAARSADYDGVDAHPIGRVSAVINNAAQDLLELRLDDGRKPLIPFVEPIVPIVDIDEGYILIDPPAGLLDL</sequence>
<dbReference type="HAMAP" id="MF_00014">
    <property type="entry name" value="Ribosome_mat_RimM"/>
    <property type="match status" value="1"/>
</dbReference>
<dbReference type="Gene3D" id="2.30.30.240">
    <property type="entry name" value="PRC-barrel domain"/>
    <property type="match status" value="1"/>
</dbReference>
<evidence type="ECO:0000256" key="5">
    <source>
        <dbReference type="HAMAP-Rule" id="MF_00014"/>
    </source>
</evidence>
<dbReference type="SUPFAM" id="SSF50447">
    <property type="entry name" value="Translation proteins"/>
    <property type="match status" value="1"/>
</dbReference>
<dbReference type="EMBL" id="PKGU01000003">
    <property type="protein sequence ID" value="PKZ15047.1"/>
    <property type="molecule type" value="Genomic_DNA"/>
</dbReference>
<dbReference type="Gene3D" id="2.40.30.60">
    <property type="entry name" value="RimM"/>
    <property type="match status" value="1"/>
</dbReference>
<dbReference type="Pfam" id="PF01782">
    <property type="entry name" value="RimM"/>
    <property type="match status" value="1"/>
</dbReference>
<dbReference type="RefSeq" id="WP_022856934.1">
    <property type="nucleotide sequence ID" value="NZ_CAUPEW010000002.1"/>
</dbReference>
<evidence type="ECO:0000313" key="9">
    <source>
        <dbReference type="Proteomes" id="UP000242263"/>
    </source>
</evidence>
<dbReference type="InterPro" id="IPR056792">
    <property type="entry name" value="PRC_RimM"/>
</dbReference>
<feature type="domain" description="RimM N-terminal" evidence="6">
    <location>
        <begin position="19"/>
        <end position="97"/>
    </location>
</feature>
<dbReference type="GeneID" id="35868755"/>
<protein>
    <recommendedName>
        <fullName evidence="5">Ribosome maturation factor RimM</fullName>
    </recommendedName>
</protein>
<name>A0A2I1M4L0_9BIFI</name>
<dbReference type="InterPro" id="IPR002676">
    <property type="entry name" value="RimM_N"/>
</dbReference>